<reference evidence="9" key="3">
    <citation type="submission" date="2016-11" db="EMBL/GenBank/DDBJ databases">
        <authorList>
            <person name="Jaros S."/>
            <person name="Januszkiewicz K."/>
            <person name="Wedrychowicz H."/>
        </authorList>
    </citation>
    <scope>NUCLEOTIDE SEQUENCE [LARGE SCALE GENOMIC DNA]</scope>
    <source>
        <strain evidence="9">ACA-DC 1533</strain>
    </source>
</reference>
<dbReference type="InterPro" id="IPR047210">
    <property type="entry name" value="TPP_PYR_POXB-like"/>
</dbReference>
<evidence type="ECO:0000313" key="11">
    <source>
        <dbReference type="Proteomes" id="UP000190935"/>
    </source>
</evidence>
<dbReference type="InterPro" id="IPR012000">
    <property type="entry name" value="Thiamin_PyroP_enz_cen_dom"/>
</dbReference>
<feature type="domain" description="Thiamine pyrophosphate enzyme N-terminal TPP-binding" evidence="7">
    <location>
        <begin position="9"/>
        <end position="120"/>
    </location>
</feature>
<sequence length="603" mass="66769">MQKQQTVEAGVAMIKVLESWGVKHVYGYPGGSISSTLHALEVEQENITYVQVRHEQVGALAAAGHAKATGEIGVAFGSAGPGAVNLLNGLYDAKEDNVPVLAIVGQVPRANVNYDYFQEFPEVPMFTDVADYNRVVMTPESLPYVVDKAIREAYKNNGVSVVVIPNDIGFEEIEDVPFSSAQLTDQKADPQPEATDEEVNHLLEMIKQAKRPVFHVGSGIKDNQDKLQKLSEKLQIPVVITGLAKGKVDDDFAGNMGTSNRAASKAADEVFGSADLVIALGANFPFANLVYRTHDFTFVQIDNDKSKFGRHHYLNYSIWSDSGKFLDKALELSEQQPESPFYKAAVEDMKDWRAYLDSLMNKTEGELEYEQVYREINRIAEPDALFAVDVGDNIINSFRFLNMKRGQKMTISALFATMGYGLPGAIAGQFAYPKRQVFNIAGDGAFSMVMQDLLTLNKYNLPVINVITSNQYLSFIKSEQDDLTMNDFGIDLKDAKFKDIAEAMGVHGIEVNKAEDLSAAFDEALATSKAGKPVLIDTNITGKRGIPVEELQLKIEGDHFVEYISDGYQKAHGKRSIEEFFAEYDASELKPFPYYLEKYGVQL</sequence>
<dbReference type="Proteomes" id="UP000051491">
    <property type="component" value="Unassembled WGS sequence"/>
</dbReference>
<keyword evidence="9" id="KW-0560">Oxidoreductase</keyword>
<keyword evidence="2 4" id="KW-0786">Thiamine pyrophosphate</keyword>
<comment type="similarity">
    <text evidence="1 4">Belongs to the TPP enzyme family.</text>
</comment>
<dbReference type="Gene3D" id="3.40.50.1220">
    <property type="entry name" value="TPP-binding domain"/>
    <property type="match status" value="1"/>
</dbReference>
<dbReference type="InterPro" id="IPR047211">
    <property type="entry name" value="POXB-like"/>
</dbReference>
<dbReference type="Pfam" id="PF02775">
    <property type="entry name" value="TPP_enzyme_C"/>
    <property type="match status" value="1"/>
</dbReference>
<dbReference type="KEGG" id="laca:LAC1533_1077"/>
<reference evidence="11" key="2">
    <citation type="submission" date="2016-11" db="EMBL/GenBank/DDBJ databases">
        <authorList>
            <person name="Papadimitriou K."/>
        </authorList>
    </citation>
    <scope>NUCLEOTIDE SEQUENCE [LARGE SCALE GENOMIC DNA]</scope>
    <source>
        <strain evidence="11">ACA-DC 1533</strain>
    </source>
</reference>
<dbReference type="NCBIfam" id="TIGR02720">
    <property type="entry name" value="pyruv_oxi_spxB"/>
    <property type="match status" value="1"/>
</dbReference>
<dbReference type="PANTHER" id="PTHR42981:SF2">
    <property type="entry name" value="PYRUVATE DEHYDROGENASE [UBIQUINONE]"/>
    <property type="match status" value="1"/>
</dbReference>
<dbReference type="Pfam" id="PF00205">
    <property type="entry name" value="TPP_enzyme_M"/>
    <property type="match status" value="1"/>
</dbReference>
<keyword evidence="8" id="KW-0670">Pyruvate</keyword>
<dbReference type="InterPro" id="IPR014092">
    <property type="entry name" value="Pyruvate_oxidase"/>
</dbReference>
<dbReference type="InterPro" id="IPR029061">
    <property type="entry name" value="THDP-binding"/>
</dbReference>
<evidence type="ECO:0000256" key="1">
    <source>
        <dbReference type="ARBA" id="ARBA00007812"/>
    </source>
</evidence>
<dbReference type="EMBL" id="LT630287">
    <property type="protein sequence ID" value="SFV40497.1"/>
    <property type="molecule type" value="Genomic_DNA"/>
</dbReference>
<proteinExistence type="inferred from homology"/>
<reference evidence="8 10" key="1">
    <citation type="journal article" date="2015" name="Genome Announc.">
        <title>Expanding the biotechnology potential of lactobacilli through comparative genomics of 213 strains and associated genera.</title>
        <authorList>
            <person name="Sun Z."/>
            <person name="Harris H.M."/>
            <person name="McCann A."/>
            <person name="Guo C."/>
            <person name="Argimon S."/>
            <person name="Zhang W."/>
            <person name="Yang X."/>
            <person name="Jeffery I.B."/>
            <person name="Cooney J.C."/>
            <person name="Kagawa T.F."/>
            <person name="Liu W."/>
            <person name="Song Y."/>
            <person name="Salvetti E."/>
            <person name="Wrobel A."/>
            <person name="Rasinkangas P."/>
            <person name="Parkhill J."/>
            <person name="Rea M.C."/>
            <person name="O'Sullivan O."/>
            <person name="Ritari J."/>
            <person name="Douillard F.P."/>
            <person name="Paul Ross R."/>
            <person name="Yang R."/>
            <person name="Briner A.E."/>
            <person name="Felis G.E."/>
            <person name="de Vos W.M."/>
            <person name="Barrangou R."/>
            <person name="Klaenhammer T.R."/>
            <person name="Caufield P.W."/>
            <person name="Cui Y."/>
            <person name="Zhang H."/>
            <person name="O'Toole P.W."/>
        </authorList>
    </citation>
    <scope>NUCLEOTIDE SEQUENCE [LARGE SCALE GENOMIC DNA]</scope>
    <source>
        <strain evidence="8 10">DSM 15353</strain>
    </source>
</reference>
<dbReference type="SUPFAM" id="SSF52467">
    <property type="entry name" value="DHS-like NAD/FAD-binding domain"/>
    <property type="match status" value="1"/>
</dbReference>
<dbReference type="CDD" id="cd02014">
    <property type="entry name" value="TPP_POX"/>
    <property type="match status" value="1"/>
</dbReference>
<evidence type="ECO:0000313" key="9">
    <source>
        <dbReference type="EMBL" id="SFV40497.1"/>
    </source>
</evidence>
<evidence type="ECO:0000313" key="8">
    <source>
        <dbReference type="EMBL" id="KRN81777.1"/>
    </source>
</evidence>
<dbReference type="CDD" id="cd07039">
    <property type="entry name" value="TPP_PYR_POX"/>
    <property type="match status" value="1"/>
</dbReference>
<protein>
    <recommendedName>
        <fullName evidence="3">Pyruvate oxidase</fullName>
        <ecNumber evidence="3">1.2.3.3</ecNumber>
    </recommendedName>
</protein>
<dbReference type="Proteomes" id="UP000190935">
    <property type="component" value="Chromosome I"/>
</dbReference>
<dbReference type="OrthoDB" id="4494979at2"/>
<dbReference type="SUPFAM" id="SSF52518">
    <property type="entry name" value="Thiamin diphosphate-binding fold (THDP-binding)"/>
    <property type="match status" value="2"/>
</dbReference>
<evidence type="ECO:0000256" key="2">
    <source>
        <dbReference type="ARBA" id="ARBA00023052"/>
    </source>
</evidence>
<feature type="domain" description="Thiamine pyrophosphate enzyme central" evidence="5">
    <location>
        <begin position="199"/>
        <end position="328"/>
    </location>
</feature>
<gene>
    <name evidence="8" type="ORF">IV43_GL001782</name>
    <name evidence="9" type="ORF">LAC1533_1077</name>
</gene>
<evidence type="ECO:0000259" key="6">
    <source>
        <dbReference type="Pfam" id="PF02775"/>
    </source>
</evidence>
<dbReference type="Gene3D" id="3.40.50.970">
    <property type="match status" value="2"/>
</dbReference>
<dbReference type="PROSITE" id="PS00187">
    <property type="entry name" value="TPP_ENZYMES"/>
    <property type="match status" value="1"/>
</dbReference>
<dbReference type="InterPro" id="IPR000399">
    <property type="entry name" value="TPP-bd_CS"/>
</dbReference>
<dbReference type="STRING" id="89059.LAC1533_1077"/>
<dbReference type="GO" id="GO:0030976">
    <property type="term" value="F:thiamine pyrophosphate binding"/>
    <property type="evidence" value="ECO:0007669"/>
    <property type="project" value="InterPro"/>
</dbReference>
<dbReference type="InterPro" id="IPR047212">
    <property type="entry name" value="TPP_POXB-like"/>
</dbReference>
<dbReference type="PANTHER" id="PTHR42981">
    <property type="entry name" value="PYRUVATE DEHYDROGENASE [UBIQUINONE]"/>
    <property type="match status" value="1"/>
</dbReference>
<organism evidence="8 10">
    <name type="scientific">Ligilactobacillus acidipiscis</name>
    <dbReference type="NCBI Taxonomy" id="89059"/>
    <lineage>
        <taxon>Bacteria</taxon>
        <taxon>Bacillati</taxon>
        <taxon>Bacillota</taxon>
        <taxon>Bacilli</taxon>
        <taxon>Lactobacillales</taxon>
        <taxon>Lactobacillaceae</taxon>
        <taxon>Ligilactobacillus</taxon>
    </lineage>
</organism>
<dbReference type="InterPro" id="IPR029035">
    <property type="entry name" value="DHS-like_NAD/FAD-binding_dom"/>
</dbReference>
<dbReference type="InterPro" id="IPR012001">
    <property type="entry name" value="Thiamin_PyroP_enz_TPP-bd_dom"/>
</dbReference>
<dbReference type="GO" id="GO:0047112">
    <property type="term" value="F:pyruvate oxidase activity"/>
    <property type="evidence" value="ECO:0007669"/>
    <property type="project" value="UniProtKB-UniRule"/>
</dbReference>
<name>A0A0R2JX73_9LACO</name>
<evidence type="ECO:0000256" key="3">
    <source>
        <dbReference type="NCBIfam" id="TIGR02720"/>
    </source>
</evidence>
<dbReference type="EC" id="1.2.3.3" evidence="3"/>
<evidence type="ECO:0000259" key="5">
    <source>
        <dbReference type="Pfam" id="PF00205"/>
    </source>
</evidence>
<dbReference type="InterPro" id="IPR011766">
    <property type="entry name" value="TPP_enzyme_TPP-bd"/>
</dbReference>
<dbReference type="AlphaFoldDB" id="A0A0R2JX73"/>
<dbReference type="EMBL" id="JQBK01000060">
    <property type="protein sequence ID" value="KRN81777.1"/>
    <property type="molecule type" value="Genomic_DNA"/>
</dbReference>
<dbReference type="PATRIC" id="fig|89059.3.peg.1899"/>
<evidence type="ECO:0000259" key="7">
    <source>
        <dbReference type="Pfam" id="PF02776"/>
    </source>
</evidence>
<dbReference type="Pfam" id="PF02776">
    <property type="entry name" value="TPP_enzyme_N"/>
    <property type="match status" value="1"/>
</dbReference>
<evidence type="ECO:0000256" key="4">
    <source>
        <dbReference type="RuleBase" id="RU362132"/>
    </source>
</evidence>
<dbReference type="GO" id="GO:0000287">
    <property type="term" value="F:magnesium ion binding"/>
    <property type="evidence" value="ECO:0007669"/>
    <property type="project" value="InterPro"/>
</dbReference>
<accession>A0A0R2JX73</accession>
<evidence type="ECO:0000313" key="10">
    <source>
        <dbReference type="Proteomes" id="UP000051491"/>
    </source>
</evidence>
<feature type="domain" description="Thiamine pyrophosphate enzyme TPP-binding" evidence="6">
    <location>
        <begin position="389"/>
        <end position="537"/>
    </location>
</feature>